<dbReference type="AlphaFoldDB" id="A0A8J3WE65"/>
<protein>
    <recommendedName>
        <fullName evidence="3">DUF3987 domain-containing protein</fullName>
    </recommendedName>
</protein>
<reference evidence="1" key="1">
    <citation type="submission" date="2021-01" db="EMBL/GenBank/DDBJ databases">
        <title>Whole genome shotgun sequence of Planobispora rosea NBRC 15558.</title>
        <authorList>
            <person name="Komaki H."/>
            <person name="Tamura T."/>
        </authorList>
    </citation>
    <scope>NUCLEOTIDE SEQUENCE</scope>
    <source>
        <strain evidence="1">NBRC 15558</strain>
    </source>
</reference>
<keyword evidence="2" id="KW-1185">Reference proteome</keyword>
<comment type="caution">
    <text evidence="1">The sequence shown here is derived from an EMBL/GenBank/DDBJ whole genome shotgun (WGS) entry which is preliminary data.</text>
</comment>
<proteinExistence type="predicted"/>
<evidence type="ECO:0000313" key="1">
    <source>
        <dbReference type="EMBL" id="GIH86659.1"/>
    </source>
</evidence>
<dbReference type="EMBL" id="BOOI01000048">
    <property type="protein sequence ID" value="GIH86659.1"/>
    <property type="molecule type" value="Genomic_DNA"/>
</dbReference>
<evidence type="ECO:0000313" key="2">
    <source>
        <dbReference type="Proteomes" id="UP000655044"/>
    </source>
</evidence>
<accession>A0A8J3WE65</accession>
<name>A0A8J3WE65_PLARO</name>
<dbReference type="Proteomes" id="UP000655044">
    <property type="component" value="Unassembled WGS sequence"/>
</dbReference>
<gene>
    <name evidence="1" type="ORF">Pro02_50670</name>
</gene>
<organism evidence="1 2">
    <name type="scientific">Planobispora rosea</name>
    <dbReference type="NCBI Taxonomy" id="35762"/>
    <lineage>
        <taxon>Bacteria</taxon>
        <taxon>Bacillati</taxon>
        <taxon>Actinomycetota</taxon>
        <taxon>Actinomycetes</taxon>
        <taxon>Streptosporangiales</taxon>
        <taxon>Streptosporangiaceae</taxon>
        <taxon>Planobispora</taxon>
    </lineage>
</organism>
<evidence type="ECO:0008006" key="3">
    <source>
        <dbReference type="Google" id="ProtNLM"/>
    </source>
</evidence>
<sequence>MTVSLSEPAWVADVEKDDAKGPSSSLAERPWPTLGEAAFHGLPGRIVKEIDPHTEADPAAMLFTLYSAAGALIGRKPHMYAGGEEHGTRIWPIIIGATAGGMKGTSWAEIRRVIRFADEEFCKTKIMGGLSSAEGLIVQIRDPSGDPHDDDFDEGVQDKRLLIVESEFATVLAQGKREGNTLLPRLREAWDGSTLRTMTIRPRIATDPHVVIIGHITPTELRKKLSEAERAGGTMNRFLPVMSRRSKRLPDGGDLADATLKGLGVELHQVVQQASKVGKMTRTLEAAKYWQELYVRLTADHAGDGAVAQVVARAAPQVLRLSATAALLDGCRQIDVVHLKVAEAMWSYVEDSAWYVFGSGSGNQDLDRLRTFVDVAGEKGASRTDVNTVCFGGNRKKVELDALWAALLELGDYEEFMIPTAGRPSKGLRRKKGK</sequence>
<dbReference type="RefSeq" id="WP_189243159.1">
    <property type="nucleotide sequence ID" value="NZ_BMQP01000029.1"/>
</dbReference>